<feature type="domain" description="Cytochrome c" evidence="7">
    <location>
        <begin position="88"/>
        <end position="178"/>
    </location>
</feature>
<dbReference type="PANTHER" id="PTHR35008">
    <property type="entry name" value="BLL4482 PROTEIN-RELATED"/>
    <property type="match status" value="1"/>
</dbReference>
<evidence type="ECO:0000256" key="5">
    <source>
        <dbReference type="SAM" id="MobiDB-lite"/>
    </source>
</evidence>
<dbReference type="PROSITE" id="PS51007">
    <property type="entry name" value="CYTC"/>
    <property type="match status" value="1"/>
</dbReference>
<evidence type="ECO:0000313" key="8">
    <source>
        <dbReference type="EMBL" id="ANC58139.1"/>
    </source>
</evidence>
<evidence type="ECO:0000256" key="6">
    <source>
        <dbReference type="SAM" id="Phobius"/>
    </source>
</evidence>
<dbReference type="Gene3D" id="1.10.760.10">
    <property type="entry name" value="Cytochrome c-like domain"/>
    <property type="match status" value="1"/>
</dbReference>
<dbReference type="InterPro" id="IPR051459">
    <property type="entry name" value="Cytochrome_c-type_DH"/>
</dbReference>
<organism evidence="8">
    <name type="scientific">Candidatus Methylacidiphilum infernorum</name>
    <dbReference type="NCBI Taxonomy" id="511746"/>
    <lineage>
        <taxon>Bacteria</taxon>
        <taxon>Pseudomonadati</taxon>
        <taxon>Verrucomicrobiota</taxon>
        <taxon>Methylacidiphilae</taxon>
        <taxon>Methylacidiphilales</taxon>
        <taxon>Methylacidiphilaceae</taxon>
        <taxon>Methylacidiphilum (ex Ratnadevi et al. 2023)</taxon>
    </lineage>
</organism>
<evidence type="ECO:0000256" key="1">
    <source>
        <dbReference type="ARBA" id="ARBA00022617"/>
    </source>
</evidence>
<keyword evidence="1 4" id="KW-0349">Heme</keyword>
<dbReference type="GO" id="GO:0020037">
    <property type="term" value="F:heme binding"/>
    <property type="evidence" value="ECO:0007669"/>
    <property type="project" value="InterPro"/>
</dbReference>
<keyword evidence="6" id="KW-0472">Membrane</keyword>
<evidence type="ECO:0000256" key="2">
    <source>
        <dbReference type="ARBA" id="ARBA00022723"/>
    </source>
</evidence>
<gene>
    <name evidence="8" type="primary">cccA</name>
</gene>
<sequence length="214" mass="24011">MNEREENTQIIGSGTREGDPAKSRQDKVPRWFLLFSFLAFLLSLYILVFETGRWQNNVFDSGNLFWGYVAKEKPKEEPKTTTAEAKTDPMEIGREQYQAMCSACHQQNGMGMPGQYPPLANSEYVVGSKSRLGAILLNGLSGQLKINGSSYNGVMPGWKTALNDAKLAAVMTYIRNSWGNHADKVEEMEVKQLREKYGKKEGSWTVEELSQVGN</sequence>
<feature type="region of interest" description="Disordered" evidence="5">
    <location>
        <begin position="1"/>
        <end position="23"/>
    </location>
</feature>
<keyword evidence="3 4" id="KW-0408">Iron</keyword>
<dbReference type="InterPro" id="IPR009056">
    <property type="entry name" value="Cyt_c-like_dom"/>
</dbReference>
<evidence type="ECO:0000259" key="7">
    <source>
        <dbReference type="PROSITE" id="PS51007"/>
    </source>
</evidence>
<dbReference type="Pfam" id="PF00034">
    <property type="entry name" value="Cytochrom_C"/>
    <property type="match status" value="1"/>
</dbReference>
<dbReference type="GO" id="GO:0046872">
    <property type="term" value="F:metal ion binding"/>
    <property type="evidence" value="ECO:0007669"/>
    <property type="project" value="UniProtKB-KW"/>
</dbReference>
<name>A0A1W5LCR6_9BACT</name>
<dbReference type="AlphaFoldDB" id="A0A1W5LCR6"/>
<reference evidence="8" key="1">
    <citation type="submission" date="2016-01" db="EMBL/GenBank/DDBJ databases">
        <title>Hydrogen oxidation by a methanotroph.</title>
        <authorList>
            <person name="Stott M.B."/>
        </authorList>
    </citation>
    <scope>NUCLEOTIDE SEQUENCE</scope>
    <source>
        <strain evidence="8">RTK17.1</strain>
    </source>
</reference>
<dbReference type="GO" id="GO:0009055">
    <property type="term" value="F:electron transfer activity"/>
    <property type="evidence" value="ECO:0007669"/>
    <property type="project" value="InterPro"/>
</dbReference>
<keyword evidence="6" id="KW-0812">Transmembrane</keyword>
<dbReference type="SUPFAM" id="SSF46626">
    <property type="entry name" value="Cytochrome c"/>
    <property type="match status" value="1"/>
</dbReference>
<protein>
    <submittedName>
        <fullName evidence="8">Cytochrome c oxidase, cbb3-type, subunit III</fullName>
    </submittedName>
</protein>
<keyword evidence="2 4" id="KW-0479">Metal-binding</keyword>
<feature type="transmembrane region" description="Helical" evidence="6">
    <location>
        <begin position="31"/>
        <end position="49"/>
    </location>
</feature>
<evidence type="ECO:0000256" key="3">
    <source>
        <dbReference type="ARBA" id="ARBA00023004"/>
    </source>
</evidence>
<proteinExistence type="predicted"/>
<keyword evidence="6" id="KW-1133">Transmembrane helix</keyword>
<dbReference type="InterPro" id="IPR036909">
    <property type="entry name" value="Cyt_c-like_dom_sf"/>
</dbReference>
<dbReference type="PANTHER" id="PTHR35008:SF8">
    <property type="entry name" value="ALCOHOL DEHYDROGENASE CYTOCHROME C SUBUNIT"/>
    <property type="match status" value="1"/>
</dbReference>
<dbReference type="EMBL" id="KU509340">
    <property type="protein sequence ID" value="ANC58139.1"/>
    <property type="molecule type" value="Genomic_DNA"/>
</dbReference>
<evidence type="ECO:0000256" key="4">
    <source>
        <dbReference type="PROSITE-ProRule" id="PRU00433"/>
    </source>
</evidence>
<accession>A0A1W5LCR6</accession>